<evidence type="ECO:0000256" key="1">
    <source>
        <dbReference type="SAM" id="MobiDB-lite"/>
    </source>
</evidence>
<protein>
    <submittedName>
        <fullName evidence="2">Uncharacterized protein</fullName>
    </submittedName>
</protein>
<sequence>MPAAAAMRSGVGADGVLLAHQSCVWTKHDTTSVLNAVIMPARAQIPLPHELPLDAPPPTLRPRLRPCPRPLPSPLLPRRKEKRRDAGRSNHQIEWRPDPSATVAQGSRASDDAAVPVCQGPSRRCFCSAMAMELPPNPRSWTGRGRLLFQGKKDSVLLTRMESITSYKNQHGQPTSGCHEHGRDAFTADSIAMSRAISLAPDMWVVRVVF</sequence>
<reference evidence="2" key="3">
    <citation type="submission" date="2022-06" db="UniProtKB">
        <authorList>
            <consortium name="EnsemblPlants"/>
        </authorList>
    </citation>
    <scope>IDENTIFICATION</scope>
</reference>
<dbReference type="KEGG" id="tua:125520538"/>
<organism evidence="2 3">
    <name type="scientific">Triticum urartu</name>
    <name type="common">Red wild einkorn</name>
    <name type="synonym">Crithodium urartu</name>
    <dbReference type="NCBI Taxonomy" id="4572"/>
    <lineage>
        <taxon>Eukaryota</taxon>
        <taxon>Viridiplantae</taxon>
        <taxon>Streptophyta</taxon>
        <taxon>Embryophyta</taxon>
        <taxon>Tracheophyta</taxon>
        <taxon>Spermatophyta</taxon>
        <taxon>Magnoliopsida</taxon>
        <taxon>Liliopsida</taxon>
        <taxon>Poales</taxon>
        <taxon>Poaceae</taxon>
        <taxon>BOP clade</taxon>
        <taxon>Pooideae</taxon>
        <taxon>Triticodae</taxon>
        <taxon>Triticeae</taxon>
        <taxon>Triticinae</taxon>
        <taxon>Triticum</taxon>
    </lineage>
</organism>
<evidence type="ECO:0000313" key="3">
    <source>
        <dbReference type="Proteomes" id="UP000015106"/>
    </source>
</evidence>
<accession>A0A8R7V6R4</accession>
<dbReference type="Gramene" id="TuG1812G0700002328.01.T02">
    <property type="protein sequence ID" value="TuG1812G0700002328.01.T02"/>
    <property type="gene ID" value="TuG1812G0700002328.01"/>
</dbReference>
<dbReference type="RefSeq" id="XP_048541449.1">
    <property type="nucleotide sequence ID" value="XM_048685492.1"/>
</dbReference>
<keyword evidence="3" id="KW-1185">Reference proteome</keyword>
<dbReference type="GeneID" id="125520538"/>
<name>A0A8R7V6R4_TRIUA</name>
<feature type="region of interest" description="Disordered" evidence="1">
    <location>
        <begin position="48"/>
        <end position="115"/>
    </location>
</feature>
<gene>
    <name evidence="2" type="primary">LOC125520538</name>
</gene>
<evidence type="ECO:0000313" key="2">
    <source>
        <dbReference type="EnsemblPlants" id="TuG1812G0700002328.01.T02"/>
    </source>
</evidence>
<feature type="compositionally biased region" description="Basic and acidic residues" evidence="1">
    <location>
        <begin position="83"/>
        <end position="97"/>
    </location>
</feature>
<dbReference type="Gramene" id="TuG1812G0700002328.01.T01">
    <property type="protein sequence ID" value="TuG1812G0700002328.01.T01"/>
    <property type="gene ID" value="TuG1812G0700002328.01"/>
</dbReference>
<reference evidence="2" key="2">
    <citation type="submission" date="2018-03" db="EMBL/GenBank/DDBJ databases">
        <title>The Triticum urartu genome reveals the dynamic nature of wheat genome evolution.</title>
        <authorList>
            <person name="Ling H."/>
            <person name="Ma B."/>
            <person name="Shi X."/>
            <person name="Liu H."/>
            <person name="Dong L."/>
            <person name="Sun H."/>
            <person name="Cao Y."/>
            <person name="Gao Q."/>
            <person name="Zheng S."/>
            <person name="Li Y."/>
            <person name="Yu Y."/>
            <person name="Du H."/>
            <person name="Qi M."/>
            <person name="Li Y."/>
            <person name="Yu H."/>
            <person name="Cui Y."/>
            <person name="Wang N."/>
            <person name="Chen C."/>
            <person name="Wu H."/>
            <person name="Zhao Y."/>
            <person name="Zhang J."/>
            <person name="Li Y."/>
            <person name="Zhou W."/>
            <person name="Zhang B."/>
            <person name="Hu W."/>
            <person name="Eijk M."/>
            <person name="Tang J."/>
            <person name="Witsenboer H."/>
            <person name="Zhao S."/>
            <person name="Li Z."/>
            <person name="Zhang A."/>
            <person name="Wang D."/>
            <person name="Liang C."/>
        </authorList>
    </citation>
    <scope>NUCLEOTIDE SEQUENCE [LARGE SCALE GENOMIC DNA]</scope>
    <source>
        <strain evidence="2">cv. G1812</strain>
    </source>
</reference>
<dbReference type="Proteomes" id="UP000015106">
    <property type="component" value="Chromosome 7"/>
</dbReference>
<dbReference type="EnsemblPlants" id="TuG1812G0700002328.01.T01">
    <property type="protein sequence ID" value="TuG1812G0700002328.01.T01"/>
    <property type="gene ID" value="TuG1812G0700002328.01"/>
</dbReference>
<dbReference type="OrthoDB" id="710630at2759"/>
<dbReference type="AlphaFoldDB" id="A0A8R7V6R4"/>
<feature type="compositionally biased region" description="Pro residues" evidence="1">
    <location>
        <begin position="54"/>
        <end position="75"/>
    </location>
</feature>
<proteinExistence type="predicted"/>
<dbReference type="EnsemblPlants" id="TuG1812G0700002328.01.T02">
    <property type="protein sequence ID" value="TuG1812G0700002328.01.T02"/>
    <property type="gene ID" value="TuG1812G0700002328.01"/>
</dbReference>
<reference evidence="3" key="1">
    <citation type="journal article" date="2013" name="Nature">
        <title>Draft genome of the wheat A-genome progenitor Triticum urartu.</title>
        <authorList>
            <person name="Ling H.Q."/>
            <person name="Zhao S."/>
            <person name="Liu D."/>
            <person name="Wang J."/>
            <person name="Sun H."/>
            <person name="Zhang C."/>
            <person name="Fan H."/>
            <person name="Li D."/>
            <person name="Dong L."/>
            <person name="Tao Y."/>
            <person name="Gao C."/>
            <person name="Wu H."/>
            <person name="Li Y."/>
            <person name="Cui Y."/>
            <person name="Guo X."/>
            <person name="Zheng S."/>
            <person name="Wang B."/>
            <person name="Yu K."/>
            <person name="Liang Q."/>
            <person name="Yang W."/>
            <person name="Lou X."/>
            <person name="Chen J."/>
            <person name="Feng M."/>
            <person name="Jian J."/>
            <person name="Zhang X."/>
            <person name="Luo G."/>
            <person name="Jiang Y."/>
            <person name="Liu J."/>
            <person name="Wang Z."/>
            <person name="Sha Y."/>
            <person name="Zhang B."/>
            <person name="Wu H."/>
            <person name="Tang D."/>
            <person name="Shen Q."/>
            <person name="Xue P."/>
            <person name="Zou S."/>
            <person name="Wang X."/>
            <person name="Liu X."/>
            <person name="Wang F."/>
            <person name="Yang Y."/>
            <person name="An X."/>
            <person name="Dong Z."/>
            <person name="Zhang K."/>
            <person name="Zhang X."/>
            <person name="Luo M.C."/>
            <person name="Dvorak J."/>
            <person name="Tong Y."/>
            <person name="Wang J."/>
            <person name="Yang H."/>
            <person name="Li Z."/>
            <person name="Wang D."/>
            <person name="Zhang A."/>
            <person name="Wang J."/>
        </authorList>
    </citation>
    <scope>NUCLEOTIDE SEQUENCE</scope>
    <source>
        <strain evidence="3">cv. G1812</strain>
    </source>
</reference>